<feature type="domain" description="Orc1-like AAA ATPase" evidence="2">
    <location>
        <begin position="137"/>
        <end position="318"/>
    </location>
</feature>
<dbReference type="Proteomes" id="UP001295423">
    <property type="component" value="Unassembled WGS sequence"/>
</dbReference>
<name>A0AAD2JLY4_9STRA</name>
<feature type="region of interest" description="Disordered" evidence="1">
    <location>
        <begin position="1"/>
        <end position="77"/>
    </location>
</feature>
<comment type="caution">
    <text evidence="3">The sequence shown here is derived from an EMBL/GenBank/DDBJ whole genome shotgun (WGS) entry which is preliminary data.</text>
</comment>
<sequence length="1118" mass="124857">MIESVHHEVAPPPSSITDENEDLPSTFGDEDALLSLDPESTETLSISRNGTVNTTSSRSSELQSLSSSMKTSELRKPKTTAAIAMRYQQGSSSSGNLDFASMGLIGRETEESTLRSCLANLMVTDSPDSNGSKESGPFKELVFIKGPSGVGKSSVARIVEHDVNQEQRDNSNYNGIFIDGKFEMNTMDEPYSGVSKAFDKICRNIKKGKQESIAEIQQELKDGLGKEVQLLMHLLPELEGLMNDDQNQSTKSSSFDMDAFENGMDQLRYAFRVLARVFGAVFSPMIILLDDLQWADISSLQVLDYLISDTQNSNAMMIIGSYRSEEANENSLLFNKIVAFREKATKFSFRVTEMEIKAFDAATVEKIIATTLAPETAEQGLRLALICIKRTLGNPFFVFEFLKMLHHEGLVSYNSSSKHWTWDMDKIEDATMSTANVVVLLHDRMRKLSNQVQVLLQIAAYCGSSFSEPTLDTVWDHHGRRLVGSKIEKISELLPRLVQDDFLEPFGEKHYRWVHDKVQEAALCLTGKHRESLQLDIGTTLYYCLEDEYLEEDLFNVVDLINRGNINKRSQFALANIRAAKKARSISAFESAAKYAAHGIELLDDSTKWTENRLLALQLYTIGAEMNLLAGSITVADQYCDVVLGRSELSTMETLPLKMVRAKCLSMMELKFNESVEYCLKLLREMGCKLTWPRFLLPVQGLTMVLRTIRKMEKVPEGSFESMVVIKDKRQKAIASLLSMIVYMSYHSGNIPLLFVGICKLVEMTLEQGINEFSAKSIASMGNVMLLLNKDPAKAVEYIKIALSMLAKFGRMRSGETTYLAYAHGLAWFQPLESCSAPLIDGYKKALRAGETEFACWNLLSYVAMVPYVLGKPLAQILQECPKAMIQFEEAASEIHVLDMRVLMQMLSNLSDPSCPDPSKLEGDIFSKANDEEEAKVHLAISHYAEGELVLFHGDYVAAADRAIVLGEVHTELVPGTYTIMIETFHRAVALYAAALKTKKEKYKVHAKKVRTKISSWAKAGNPNVEYFDLFLTAEQLALDKKLDEAQLKYEAAINAATGAGHLHHAGLLNERYADFLLDLCSNVEESKKTLTTAIKWYKDWGAAGKVKALESKLGEVK</sequence>
<dbReference type="InterPro" id="IPR027417">
    <property type="entry name" value="P-loop_NTPase"/>
</dbReference>
<feature type="compositionally biased region" description="Acidic residues" evidence="1">
    <location>
        <begin position="18"/>
        <end position="32"/>
    </location>
</feature>
<dbReference type="InterPro" id="IPR053159">
    <property type="entry name" value="Hybrid_Histidine_Kinase"/>
</dbReference>
<dbReference type="InterPro" id="IPR041664">
    <property type="entry name" value="AAA_16"/>
</dbReference>
<dbReference type="SUPFAM" id="SSF52540">
    <property type="entry name" value="P-loop containing nucleoside triphosphate hydrolases"/>
    <property type="match status" value="1"/>
</dbReference>
<dbReference type="EMBL" id="CAKOGP040002091">
    <property type="protein sequence ID" value="CAJ1961667.1"/>
    <property type="molecule type" value="Genomic_DNA"/>
</dbReference>
<accession>A0AAD2JLY4</accession>
<proteinExistence type="predicted"/>
<dbReference type="PANTHER" id="PTHR43642:SF1">
    <property type="entry name" value="HYBRID SIGNAL TRANSDUCTION HISTIDINE KINASE G"/>
    <property type="match status" value="1"/>
</dbReference>
<evidence type="ECO:0000256" key="1">
    <source>
        <dbReference type="SAM" id="MobiDB-lite"/>
    </source>
</evidence>
<protein>
    <recommendedName>
        <fullName evidence="2">Orc1-like AAA ATPase domain-containing protein</fullName>
    </recommendedName>
</protein>
<keyword evidence="4" id="KW-1185">Reference proteome</keyword>
<evidence type="ECO:0000313" key="4">
    <source>
        <dbReference type="Proteomes" id="UP001295423"/>
    </source>
</evidence>
<gene>
    <name evidence="3" type="ORF">CYCCA115_LOCUS19311</name>
</gene>
<feature type="compositionally biased region" description="Low complexity" evidence="1">
    <location>
        <begin position="54"/>
        <end position="71"/>
    </location>
</feature>
<dbReference type="Gene3D" id="3.40.50.300">
    <property type="entry name" value="P-loop containing nucleotide triphosphate hydrolases"/>
    <property type="match status" value="1"/>
</dbReference>
<feature type="compositionally biased region" description="Polar residues" evidence="1">
    <location>
        <begin position="41"/>
        <end position="53"/>
    </location>
</feature>
<organism evidence="3 4">
    <name type="scientific">Cylindrotheca closterium</name>
    <dbReference type="NCBI Taxonomy" id="2856"/>
    <lineage>
        <taxon>Eukaryota</taxon>
        <taxon>Sar</taxon>
        <taxon>Stramenopiles</taxon>
        <taxon>Ochrophyta</taxon>
        <taxon>Bacillariophyta</taxon>
        <taxon>Bacillariophyceae</taxon>
        <taxon>Bacillariophycidae</taxon>
        <taxon>Bacillariales</taxon>
        <taxon>Bacillariaceae</taxon>
        <taxon>Cylindrotheca</taxon>
    </lineage>
</organism>
<dbReference type="AlphaFoldDB" id="A0AAD2JLY4"/>
<evidence type="ECO:0000313" key="3">
    <source>
        <dbReference type="EMBL" id="CAJ1961667.1"/>
    </source>
</evidence>
<dbReference type="PANTHER" id="PTHR43642">
    <property type="entry name" value="HYBRID SIGNAL TRANSDUCTION HISTIDINE KINASE G"/>
    <property type="match status" value="1"/>
</dbReference>
<reference evidence="3" key="1">
    <citation type="submission" date="2023-08" db="EMBL/GenBank/DDBJ databases">
        <authorList>
            <person name="Audoor S."/>
            <person name="Bilcke G."/>
        </authorList>
    </citation>
    <scope>NUCLEOTIDE SEQUENCE</scope>
</reference>
<dbReference type="Pfam" id="PF13191">
    <property type="entry name" value="AAA_16"/>
    <property type="match status" value="1"/>
</dbReference>
<evidence type="ECO:0000259" key="2">
    <source>
        <dbReference type="Pfam" id="PF13191"/>
    </source>
</evidence>